<proteinExistence type="predicted"/>
<evidence type="ECO:0000313" key="2">
    <source>
        <dbReference type="Proteomes" id="UP000799428"/>
    </source>
</evidence>
<keyword evidence="2" id="KW-1185">Reference proteome</keyword>
<accession>A0A6G1JYI3</accession>
<dbReference type="AlphaFoldDB" id="A0A6G1JYI3"/>
<dbReference type="EMBL" id="MU005778">
    <property type="protein sequence ID" value="KAF2705608.1"/>
    <property type="molecule type" value="Genomic_DNA"/>
</dbReference>
<name>A0A6G1JYI3_9PLEO</name>
<evidence type="ECO:0000313" key="1">
    <source>
        <dbReference type="EMBL" id="KAF2705608.1"/>
    </source>
</evidence>
<reference evidence="1" key="1">
    <citation type="journal article" date="2020" name="Stud. Mycol.">
        <title>101 Dothideomycetes genomes: a test case for predicting lifestyles and emergence of pathogens.</title>
        <authorList>
            <person name="Haridas S."/>
            <person name="Albert R."/>
            <person name="Binder M."/>
            <person name="Bloem J."/>
            <person name="Labutti K."/>
            <person name="Salamov A."/>
            <person name="Andreopoulos B."/>
            <person name="Baker S."/>
            <person name="Barry K."/>
            <person name="Bills G."/>
            <person name="Bluhm B."/>
            <person name="Cannon C."/>
            <person name="Castanera R."/>
            <person name="Culley D."/>
            <person name="Daum C."/>
            <person name="Ezra D."/>
            <person name="Gonzalez J."/>
            <person name="Henrissat B."/>
            <person name="Kuo A."/>
            <person name="Liang C."/>
            <person name="Lipzen A."/>
            <person name="Lutzoni F."/>
            <person name="Magnuson J."/>
            <person name="Mondo S."/>
            <person name="Nolan M."/>
            <person name="Ohm R."/>
            <person name="Pangilinan J."/>
            <person name="Park H.-J."/>
            <person name="Ramirez L."/>
            <person name="Alfaro M."/>
            <person name="Sun H."/>
            <person name="Tritt A."/>
            <person name="Yoshinaga Y."/>
            <person name="Zwiers L.-H."/>
            <person name="Turgeon B."/>
            <person name="Goodwin S."/>
            <person name="Spatafora J."/>
            <person name="Crous P."/>
            <person name="Grigoriev I."/>
        </authorList>
    </citation>
    <scope>NUCLEOTIDE SEQUENCE</scope>
    <source>
        <strain evidence="1">CBS 279.74</strain>
    </source>
</reference>
<protein>
    <submittedName>
        <fullName evidence="1">Uncharacterized protein</fullName>
    </submittedName>
</protein>
<gene>
    <name evidence="1" type="ORF">K504DRAFT_93148</name>
</gene>
<organism evidence="1 2">
    <name type="scientific">Pleomassaria siparia CBS 279.74</name>
    <dbReference type="NCBI Taxonomy" id="1314801"/>
    <lineage>
        <taxon>Eukaryota</taxon>
        <taxon>Fungi</taxon>
        <taxon>Dikarya</taxon>
        <taxon>Ascomycota</taxon>
        <taxon>Pezizomycotina</taxon>
        <taxon>Dothideomycetes</taxon>
        <taxon>Pleosporomycetidae</taxon>
        <taxon>Pleosporales</taxon>
        <taxon>Pleomassariaceae</taxon>
        <taxon>Pleomassaria</taxon>
    </lineage>
</organism>
<sequence length="142" mass="16293">MLVSSSVAHVSRSLYEALVFQLRGWLYSPFFKKGFVCHWGFVSPCCLSISLNRFYLLCSIFGKYIILHRPFLNSKPPNYSGFLCITLNPKYAQYYPFASSHPVLRLAARHIPPGVMFSPLVLIADDTIMQGRLIRSNWDQQI</sequence>
<dbReference type="Proteomes" id="UP000799428">
    <property type="component" value="Unassembled WGS sequence"/>
</dbReference>